<dbReference type="CDD" id="cd00085">
    <property type="entry name" value="HNHc"/>
    <property type="match status" value="1"/>
</dbReference>
<dbReference type="Pfam" id="PF01844">
    <property type="entry name" value="HNH"/>
    <property type="match status" value="1"/>
</dbReference>
<dbReference type="Proteomes" id="UP001429745">
    <property type="component" value="Unassembled WGS sequence"/>
</dbReference>
<dbReference type="InterPro" id="IPR003615">
    <property type="entry name" value="HNH_nuc"/>
</dbReference>
<feature type="region of interest" description="Disordered" evidence="1">
    <location>
        <begin position="60"/>
        <end position="80"/>
    </location>
</feature>
<sequence length="80" mass="9499">PQWCEIHHVTEHSRGGPTHTDNGVLLCWFHHRTLDTGNWQIRVQDGIPYVRGPSWWDHTRQWRPATKSPTRTRDHIALRT</sequence>
<evidence type="ECO:0000259" key="2">
    <source>
        <dbReference type="Pfam" id="PF01844"/>
    </source>
</evidence>
<dbReference type="EMBL" id="JABACI010000004">
    <property type="protein sequence ID" value="NLP84554.1"/>
    <property type="molecule type" value="Genomic_DNA"/>
</dbReference>
<gene>
    <name evidence="3" type="ORF">HF576_11910</name>
</gene>
<keyword evidence="4" id="KW-1185">Reference proteome</keyword>
<reference evidence="3 4" key="1">
    <citation type="submission" date="2020-04" db="EMBL/GenBank/DDBJ databases">
        <title>CFH 90308 Microbacterium sp.</title>
        <authorList>
            <person name="Nie G."/>
            <person name="Ming H."/>
            <person name="Xia T."/>
        </authorList>
    </citation>
    <scope>NUCLEOTIDE SEQUENCE [LARGE SCALE GENOMIC DNA]</scope>
    <source>
        <strain evidence="3 4">CFH 90308</strain>
    </source>
</reference>
<evidence type="ECO:0000256" key="1">
    <source>
        <dbReference type="SAM" id="MobiDB-lite"/>
    </source>
</evidence>
<dbReference type="RefSeq" id="WP_168913060.1">
    <property type="nucleotide sequence ID" value="NZ_JABACI010000004.1"/>
</dbReference>
<feature type="domain" description="HNH" evidence="2">
    <location>
        <begin position="4"/>
        <end position="28"/>
    </location>
</feature>
<proteinExistence type="predicted"/>
<keyword evidence="3" id="KW-0378">Hydrolase</keyword>
<name>A0ABX1KBZ1_9MICO</name>
<dbReference type="InterPro" id="IPR002711">
    <property type="entry name" value="HNH"/>
</dbReference>
<keyword evidence="3" id="KW-0255">Endonuclease</keyword>
<feature type="non-terminal residue" evidence="3">
    <location>
        <position position="1"/>
    </location>
</feature>
<evidence type="ECO:0000313" key="3">
    <source>
        <dbReference type="EMBL" id="NLP84554.1"/>
    </source>
</evidence>
<comment type="caution">
    <text evidence="3">The sequence shown here is derived from an EMBL/GenBank/DDBJ whole genome shotgun (WGS) entry which is preliminary data.</text>
</comment>
<keyword evidence="3" id="KW-0540">Nuclease</keyword>
<feature type="compositionally biased region" description="Basic and acidic residues" evidence="1">
    <location>
        <begin position="71"/>
        <end position="80"/>
    </location>
</feature>
<protein>
    <submittedName>
        <fullName evidence="3">HNH endonuclease</fullName>
    </submittedName>
</protein>
<accession>A0ABX1KBZ1</accession>
<evidence type="ECO:0000313" key="4">
    <source>
        <dbReference type="Proteomes" id="UP001429745"/>
    </source>
</evidence>
<dbReference type="GO" id="GO:0004519">
    <property type="term" value="F:endonuclease activity"/>
    <property type="evidence" value="ECO:0007669"/>
    <property type="project" value="UniProtKB-KW"/>
</dbReference>
<organism evidence="3 4">
    <name type="scientific">Microbacterium salsuginis</name>
    <dbReference type="NCBI Taxonomy" id="2722803"/>
    <lineage>
        <taxon>Bacteria</taxon>
        <taxon>Bacillati</taxon>
        <taxon>Actinomycetota</taxon>
        <taxon>Actinomycetes</taxon>
        <taxon>Micrococcales</taxon>
        <taxon>Microbacteriaceae</taxon>
        <taxon>Microbacterium</taxon>
    </lineage>
</organism>
<dbReference type="Gene3D" id="1.10.30.50">
    <property type="match status" value="1"/>
</dbReference>